<protein>
    <recommendedName>
        <fullName evidence="4">Thymidylate kinase-like domain-containing protein</fullName>
    </recommendedName>
</protein>
<feature type="region of interest" description="Disordered" evidence="1">
    <location>
        <begin position="1"/>
        <end position="97"/>
    </location>
</feature>
<dbReference type="InterPro" id="IPR027417">
    <property type="entry name" value="P-loop_NTPase"/>
</dbReference>
<dbReference type="SUPFAM" id="SSF52540">
    <property type="entry name" value="P-loop containing nucleoside triphosphate hydrolases"/>
    <property type="match status" value="1"/>
</dbReference>
<comment type="caution">
    <text evidence="2">The sequence shown here is derived from an EMBL/GenBank/DDBJ whole genome shotgun (WGS) entry which is preliminary data.</text>
</comment>
<accession>A0A934N848</accession>
<feature type="compositionally biased region" description="Low complexity" evidence="1">
    <location>
        <begin position="74"/>
        <end position="90"/>
    </location>
</feature>
<reference evidence="2" key="1">
    <citation type="submission" date="2020-10" db="EMBL/GenBank/DDBJ databases">
        <title>Ca. Dormibacterota MAGs.</title>
        <authorList>
            <person name="Montgomery K."/>
        </authorList>
    </citation>
    <scope>NUCLEOTIDE SEQUENCE [LARGE SCALE GENOMIC DNA]</scope>
    <source>
        <strain evidence="2">SC8812_S17_10</strain>
    </source>
</reference>
<proteinExistence type="predicted"/>
<evidence type="ECO:0000256" key="1">
    <source>
        <dbReference type="SAM" id="MobiDB-lite"/>
    </source>
</evidence>
<evidence type="ECO:0000313" key="2">
    <source>
        <dbReference type="EMBL" id="MBJ7597214.1"/>
    </source>
</evidence>
<name>A0A934N848_9BACT</name>
<dbReference type="AlphaFoldDB" id="A0A934N848"/>
<evidence type="ECO:0000313" key="3">
    <source>
        <dbReference type="Proteomes" id="UP000612893"/>
    </source>
</evidence>
<feature type="compositionally biased region" description="Basic and acidic residues" evidence="1">
    <location>
        <begin position="23"/>
        <end position="39"/>
    </location>
</feature>
<evidence type="ECO:0008006" key="4">
    <source>
        <dbReference type="Google" id="ProtNLM"/>
    </source>
</evidence>
<keyword evidence="3" id="KW-1185">Reference proteome</keyword>
<dbReference type="Gene3D" id="3.40.50.300">
    <property type="entry name" value="P-loop containing nucleotide triphosphate hydrolases"/>
    <property type="match status" value="1"/>
</dbReference>
<dbReference type="EMBL" id="JAEKNR010000045">
    <property type="protein sequence ID" value="MBJ7597214.1"/>
    <property type="molecule type" value="Genomic_DNA"/>
</dbReference>
<gene>
    <name evidence="2" type="ORF">JF922_03895</name>
</gene>
<sequence>MAGVLITFEGPEGAGKSTQVEQLRGRLADRDVEAHREPGSTEQNAGATGFPPGPLPQSGGWESLGSDNSDGRSESGLSSGASVSSLPLAGRVGRGSL</sequence>
<dbReference type="Proteomes" id="UP000612893">
    <property type="component" value="Unassembled WGS sequence"/>
</dbReference>
<organism evidence="2 3">
    <name type="scientific">Candidatus Nephthysia bennettiae</name>
    <dbReference type="NCBI Taxonomy" id="3127016"/>
    <lineage>
        <taxon>Bacteria</taxon>
        <taxon>Bacillati</taxon>
        <taxon>Candidatus Dormiibacterota</taxon>
        <taxon>Candidatus Dormibacteria</taxon>
        <taxon>Candidatus Dormibacterales</taxon>
        <taxon>Candidatus Dormibacteraceae</taxon>
        <taxon>Candidatus Nephthysia</taxon>
    </lineage>
</organism>